<sequence>MTGVHTNPIIVGTTITAESTVTSTTTPISTQESTKPTTKPESTIETDESTTTKPSTKPSTTEAPMTDKEKAPTTLSEILLTLQPIDPSTISPSRSTIDLECNGNPMSPMPFEGMVPSKTTCGAWAFDVFESTTTVPASCLIACPTGYTNFAQ</sequence>
<organism evidence="2 3">
    <name type="scientific">Mesorhabditis belari</name>
    <dbReference type="NCBI Taxonomy" id="2138241"/>
    <lineage>
        <taxon>Eukaryota</taxon>
        <taxon>Metazoa</taxon>
        <taxon>Ecdysozoa</taxon>
        <taxon>Nematoda</taxon>
        <taxon>Chromadorea</taxon>
        <taxon>Rhabditida</taxon>
        <taxon>Rhabditina</taxon>
        <taxon>Rhabditomorpha</taxon>
        <taxon>Rhabditoidea</taxon>
        <taxon>Rhabditidae</taxon>
        <taxon>Mesorhabditinae</taxon>
        <taxon>Mesorhabditis</taxon>
    </lineage>
</organism>
<evidence type="ECO:0000313" key="2">
    <source>
        <dbReference type="Proteomes" id="UP000887575"/>
    </source>
</evidence>
<proteinExistence type="predicted"/>
<dbReference type="Proteomes" id="UP000887575">
    <property type="component" value="Unassembled WGS sequence"/>
</dbReference>
<feature type="region of interest" description="Disordered" evidence="1">
    <location>
        <begin position="16"/>
        <end position="74"/>
    </location>
</feature>
<reference evidence="3" key="1">
    <citation type="submission" date="2024-02" db="UniProtKB">
        <authorList>
            <consortium name="WormBaseParasite"/>
        </authorList>
    </citation>
    <scope>IDENTIFICATION</scope>
</reference>
<accession>A0AAF3EJX1</accession>
<evidence type="ECO:0000313" key="3">
    <source>
        <dbReference type="WBParaSite" id="MBELARI_LOCUS14329"/>
    </source>
</evidence>
<dbReference type="WBParaSite" id="MBELARI_LOCUS14329">
    <property type="protein sequence ID" value="MBELARI_LOCUS14329"/>
    <property type="gene ID" value="MBELARI_LOCUS14329"/>
</dbReference>
<feature type="compositionally biased region" description="Low complexity" evidence="1">
    <location>
        <begin position="49"/>
        <end position="62"/>
    </location>
</feature>
<dbReference type="AlphaFoldDB" id="A0AAF3EJX1"/>
<name>A0AAF3EJX1_9BILA</name>
<keyword evidence="2" id="KW-1185">Reference proteome</keyword>
<feature type="compositionally biased region" description="Low complexity" evidence="1">
    <location>
        <begin position="16"/>
        <end position="34"/>
    </location>
</feature>
<protein>
    <submittedName>
        <fullName evidence="3">Uncharacterized protein</fullName>
    </submittedName>
</protein>
<evidence type="ECO:0000256" key="1">
    <source>
        <dbReference type="SAM" id="MobiDB-lite"/>
    </source>
</evidence>